<keyword evidence="6" id="KW-1185">Reference proteome</keyword>
<evidence type="ECO:0000256" key="2">
    <source>
        <dbReference type="ARBA" id="ARBA00007335"/>
    </source>
</evidence>
<sequence>MIRFTPINVENVDDLPQTHNEVPELAPIDESVNRYNQALRLYNKGRRKDARELLEQVLEADWLRASVHGSGAVPNGKPAPSKPSQSGLIFRDEDEARIEQLLYNVFRNYASFLCDEARVLEHDTPLPLDDHARSLLPTREQEPESTVQRNRALDYLLRAAELDASDTTLWLRIGRLALDTHQLGLARAALERVINSAKSGSVDDGDDYTATFTPPNFARFEPTQWWAYQALLGLLYITGDFATLEASEAACRTYLDPPLYITPELPPAHAFRLPPVPPTAFSIARAAAAVLPATPSTTPPVTAYELVAPTWTALGQLLLSVYRDRAVSDPDEVFTPITITLCTAQSNGEPEMEIDAAKPAPDDPQSPRDSSHHLPGLPPLPTLPRGPRTSLMPVLTRPRPGLKRKMSDSALSDLVLSAASIEPQSQEAQPRLRTRNSMTRSQPTSPILGAAPLPKSLVPSLKNRRVSDDGTGVPVRVPLQRASSMGPASTSLTRATSRQSPAVGETPESPRTAAYPKMSRRSGSTMPIEATSGRTAAATTIAAKNWDEALDGALATLFRWFGWWDLVEAGASHGSDRDHPAASHVASDQLADLDRTAERILRVWSKAPVSIQTAQRQYIQYGRPTTPLGRRLLAWLRLCLDADPSKPLQLPAQVDLVTTLTQELAELMPAEGLTSDAPIDDGELPAFLAVCNATQADPSTYLRHYVMRFFLPDPFWRRWVAGEDLDGGSGERLTETPVASWLTTRWAPDFGQVLGEAFEICHMDLFWLIRAYVADEIVEAPSHPARPGDLALVGALLGTCEFLLDGLLSMAADTSTTGGPENKAGSRTTSATVDSAEEEAATETMAATLGRLIVQLDMALGAKCSPALAVNPDAMDSDGAGTQHQCLVYRRHWLGLKVGVLDGQLGATLAAARSLATSEVAVVTLPNCRFLPTLGQTVARRLADHLATEQRLRDGLADFTAGHYEQAIRQLRPAVAADAQGFPLTMTPGCTPRFRAEGAAADSTSAVTPQATSAGASLDPYRRLVVWQTLQRAYQRKSPPSAAEAWACQLAGLVAQMDGLSTAVTALATEIDQGLPDLTFPSARSGKAGADASVRPKPGALAVAALFAGLTAINTTIRDLTTGAQAILARRVPRLDGGAVETEGYGADLDSSRPVPAWLRHLQTVSRSTRPNPHKPSSSSLTPPPDALLLVARLSQHIIAYDGHLQSLPEEEIQVPLYTLMVRSWELLAVVRLMQEAPPARPSYTLPPNQPRIVAQPLPIDGGADETVDPLSDHVAHRRQRIHIGTLPLDACALDAAWRTAPPVMTAVGALRAYLRTLHHTVGQMGLCTVDKGSFLALAFEIIHWDDATPTPPLETHHDALQCLYCLYNVRLNGDLEEHDCEPLELDIPAASYLFDQLLPRIAERLFRPQAHVGAEWRSNLEAIVRAIGDPHRELGRVTLNERDIEEYLDRPVDLLTALSDDPAVLRAGGYAYLLPALDCGPTLAPVYFHAYLLQGYALHTQLRQRIRSNATRDPDDLDTVIDLYRNQLSVTPTAPVAWYCLANVCRDEVAEKLMRRANALLKATDDIVENCRLIFLAYLQCYRRSRNASAAGPTTGPGSHIPPLHRPALLNEMGQFLYFLTRPPVELRVCLPKVGDKTLAMNGSSMSAPSAINGTAEQSGEEAEVQRQQKQRQWLARARVLHTQPPTMPSKAQVYRLAAKFFTRALEGYGRSETEDATSVPTPRATILNQLHQYPPWTADLYLGRCLRKLESTPLRAYACLWRSLQRAIASAGPGDSSSGVDALIEPMYTLLSSLAKDLHRGRIPVDVVDSVLDQLDRLVEVDGGEPRALRRYASRLAQIQTVRVSKDRSRPNRAPTNSEGADTDASPRDPAGRAAFDRILDYLELIRVAIDGRRWHHKPVYRTAWIRARVLCQYSLALDALAPLFNARSVTKSFISFYKTEMEPPGQHYYYVHKYLRLLLDLYERTGDLDGLFMVAHRLRKLDTVLIAPRVIAAELYVHYRRALEAAVAQLPANAALEVSDGDGESTPTMASLVHALCLERFERLVADLEQWLITVLTSTADQFSASGSGTPAVPSMPESSGGSPVNSSSGECNPSGGGGTSVAGAASDRPSGPYLPSERSYRLLPASGDLVVRRLYQLFALLVHAVKLKRLTATDGEQKQAVETLVQRIYVDILVTFTTWRRDHPPQMPVQERGSDEAMGVNSSPVKVEPALSDVVAPTEVTSMDEDPTPAVQANETTMEAKPSPSTPQPSPPPTTHDQVVADAEAKPVVSDSTTSTGTMSNPEPSASIESVVESNSHVTPPTPFEIYPCQCPPLSSAETSTADKALPSVLRKSAPKTHLKLLTRSDLFSRLNALYLLLQPKVTITTVEGN</sequence>
<dbReference type="GO" id="GO:0005634">
    <property type="term" value="C:nucleus"/>
    <property type="evidence" value="ECO:0007669"/>
    <property type="project" value="UniProtKB-SubCell"/>
</dbReference>
<feature type="compositionally biased region" description="Low complexity" evidence="4">
    <location>
        <begin position="2082"/>
        <end position="2093"/>
    </location>
</feature>
<evidence type="ECO:0000313" key="5">
    <source>
        <dbReference type="EMBL" id="KAJ1929107.1"/>
    </source>
</evidence>
<evidence type="ECO:0000256" key="1">
    <source>
        <dbReference type="ARBA" id="ARBA00004123"/>
    </source>
</evidence>
<feature type="compositionally biased region" description="Polar residues" evidence="4">
    <location>
        <begin position="483"/>
        <end position="500"/>
    </location>
</feature>
<keyword evidence="3" id="KW-0539">Nucleus</keyword>
<dbReference type="InterPro" id="IPR033053">
    <property type="entry name" value="Hir3/CABIN1"/>
</dbReference>
<feature type="compositionally biased region" description="Polar residues" evidence="4">
    <location>
        <begin position="2274"/>
        <end position="2303"/>
    </location>
</feature>
<organism evidence="5 6">
    <name type="scientific">Tieghemiomyces parasiticus</name>
    <dbReference type="NCBI Taxonomy" id="78921"/>
    <lineage>
        <taxon>Eukaryota</taxon>
        <taxon>Fungi</taxon>
        <taxon>Fungi incertae sedis</taxon>
        <taxon>Zoopagomycota</taxon>
        <taxon>Kickxellomycotina</taxon>
        <taxon>Dimargaritomycetes</taxon>
        <taxon>Dimargaritales</taxon>
        <taxon>Dimargaritaceae</taxon>
        <taxon>Tieghemiomyces</taxon>
    </lineage>
</organism>
<feature type="compositionally biased region" description="Polar residues" evidence="4">
    <location>
        <begin position="1643"/>
        <end position="1659"/>
    </location>
</feature>
<dbReference type="GO" id="GO:0031491">
    <property type="term" value="F:nucleosome binding"/>
    <property type="evidence" value="ECO:0007669"/>
    <property type="project" value="TreeGrafter"/>
</dbReference>
<reference evidence="5" key="1">
    <citation type="submission" date="2022-07" db="EMBL/GenBank/DDBJ databases">
        <title>Phylogenomic reconstructions and comparative analyses of Kickxellomycotina fungi.</title>
        <authorList>
            <person name="Reynolds N.K."/>
            <person name="Stajich J.E."/>
            <person name="Barry K."/>
            <person name="Grigoriev I.V."/>
            <person name="Crous P."/>
            <person name="Smith M.E."/>
        </authorList>
    </citation>
    <scope>NUCLEOTIDE SEQUENCE</scope>
    <source>
        <strain evidence="5">RSA 861</strain>
    </source>
</reference>
<dbReference type="InterPro" id="IPR011990">
    <property type="entry name" value="TPR-like_helical_dom_sf"/>
</dbReference>
<comment type="caution">
    <text evidence="5">The sequence shown here is derived from an EMBL/GenBank/DDBJ whole genome shotgun (WGS) entry which is preliminary data.</text>
</comment>
<dbReference type="GO" id="GO:0006325">
    <property type="term" value="P:chromatin organization"/>
    <property type="evidence" value="ECO:0007669"/>
    <property type="project" value="InterPro"/>
</dbReference>
<feature type="region of interest" description="Disordered" evidence="4">
    <location>
        <begin position="421"/>
        <end position="455"/>
    </location>
</feature>
<feature type="compositionally biased region" description="Pro residues" evidence="4">
    <location>
        <begin position="2248"/>
        <end position="2258"/>
    </location>
</feature>
<feature type="region of interest" description="Disordered" evidence="4">
    <location>
        <begin position="814"/>
        <end position="834"/>
    </location>
</feature>
<feature type="region of interest" description="Disordered" evidence="4">
    <location>
        <begin position="354"/>
        <end position="404"/>
    </location>
</feature>
<dbReference type="EMBL" id="JANBPT010000047">
    <property type="protein sequence ID" value="KAJ1929107.1"/>
    <property type="molecule type" value="Genomic_DNA"/>
</dbReference>
<feature type="region of interest" description="Disordered" evidence="4">
    <location>
        <begin position="2239"/>
        <end position="2303"/>
    </location>
</feature>
<evidence type="ECO:0000313" key="6">
    <source>
        <dbReference type="Proteomes" id="UP001150569"/>
    </source>
</evidence>
<evidence type="ECO:0000256" key="4">
    <source>
        <dbReference type="SAM" id="MobiDB-lite"/>
    </source>
</evidence>
<evidence type="ECO:0000256" key="3">
    <source>
        <dbReference type="ARBA" id="ARBA00023242"/>
    </source>
</evidence>
<dbReference type="PANTHER" id="PTHR15502:SF7">
    <property type="entry name" value="CALCINEURIN-BINDING PROTEIN CABIN-1"/>
    <property type="match status" value="1"/>
</dbReference>
<feature type="region of interest" description="Disordered" evidence="4">
    <location>
        <begin position="483"/>
        <end position="532"/>
    </location>
</feature>
<feature type="compositionally biased region" description="Polar residues" evidence="4">
    <location>
        <begin position="1165"/>
        <end position="1181"/>
    </location>
</feature>
<dbReference type="OrthoDB" id="77564at2759"/>
<feature type="region of interest" description="Disordered" evidence="4">
    <location>
        <begin position="1844"/>
        <end position="1872"/>
    </location>
</feature>
<feature type="region of interest" description="Disordered" evidence="4">
    <location>
        <begin position="2188"/>
        <end position="2209"/>
    </location>
</feature>
<dbReference type="PANTHER" id="PTHR15502">
    <property type="entry name" value="CALCINEURIN-BINDING PROTEIN CABIN 1-RELATED"/>
    <property type="match status" value="1"/>
</dbReference>
<feature type="region of interest" description="Disordered" evidence="4">
    <location>
        <begin position="2066"/>
        <end position="2117"/>
    </location>
</feature>
<dbReference type="Proteomes" id="UP001150569">
    <property type="component" value="Unassembled WGS sequence"/>
</dbReference>
<feature type="region of interest" description="Disordered" evidence="4">
    <location>
        <begin position="1643"/>
        <end position="1670"/>
    </location>
</feature>
<proteinExistence type="inferred from homology"/>
<dbReference type="Gene3D" id="1.25.40.10">
    <property type="entry name" value="Tetratricopeptide repeat domain"/>
    <property type="match status" value="1"/>
</dbReference>
<accession>A0A9W8AKN0</accession>
<gene>
    <name evidence="5" type="primary">HIR3_1</name>
    <name evidence="5" type="ORF">IWQ60_001467</name>
</gene>
<feature type="compositionally biased region" description="Polar residues" evidence="4">
    <location>
        <begin position="435"/>
        <end position="445"/>
    </location>
</feature>
<comment type="similarity">
    <text evidence="2">Belongs to the HIR3 family.</text>
</comment>
<name>A0A9W8AKN0_9FUNG</name>
<feature type="region of interest" description="Disordered" evidence="4">
    <location>
        <begin position="1165"/>
        <end position="1184"/>
    </location>
</feature>
<protein>
    <submittedName>
        <fullName evidence="5">Histone transcription regulator 3</fullName>
    </submittedName>
</protein>
<comment type="subcellular location">
    <subcellularLocation>
        <location evidence="1">Nucleus</location>
    </subcellularLocation>
</comment>